<dbReference type="EMBL" id="JACAZI010000051">
    <property type="protein sequence ID" value="KAF7325384.1"/>
    <property type="molecule type" value="Genomic_DNA"/>
</dbReference>
<evidence type="ECO:0000313" key="3">
    <source>
        <dbReference type="EMBL" id="KAF7325384.1"/>
    </source>
</evidence>
<dbReference type="PROSITE" id="PS50181">
    <property type="entry name" value="FBOX"/>
    <property type="match status" value="1"/>
</dbReference>
<dbReference type="CDD" id="cd09917">
    <property type="entry name" value="F-box_SF"/>
    <property type="match status" value="1"/>
</dbReference>
<dbReference type="OrthoDB" id="2635672at2759"/>
<proteinExistence type="predicted"/>
<comment type="caution">
    <text evidence="3">The sequence shown here is derived from an EMBL/GenBank/DDBJ whole genome shotgun (WGS) entry which is preliminary data.</text>
</comment>
<dbReference type="Proteomes" id="UP000620124">
    <property type="component" value="Unassembled WGS sequence"/>
</dbReference>
<name>A0A8H6TYN7_9AGAR</name>
<organism evidence="3 4">
    <name type="scientific">Mycena venus</name>
    <dbReference type="NCBI Taxonomy" id="2733690"/>
    <lineage>
        <taxon>Eukaryota</taxon>
        <taxon>Fungi</taxon>
        <taxon>Dikarya</taxon>
        <taxon>Basidiomycota</taxon>
        <taxon>Agaricomycotina</taxon>
        <taxon>Agaricomycetes</taxon>
        <taxon>Agaricomycetidae</taxon>
        <taxon>Agaricales</taxon>
        <taxon>Marasmiineae</taxon>
        <taxon>Mycenaceae</taxon>
        <taxon>Mycena</taxon>
    </lineage>
</organism>
<keyword evidence="4" id="KW-1185">Reference proteome</keyword>
<dbReference type="Pfam" id="PF00646">
    <property type="entry name" value="F-box"/>
    <property type="match status" value="1"/>
</dbReference>
<reference evidence="3" key="1">
    <citation type="submission" date="2020-05" db="EMBL/GenBank/DDBJ databases">
        <title>Mycena genomes resolve the evolution of fungal bioluminescence.</title>
        <authorList>
            <person name="Tsai I.J."/>
        </authorList>
    </citation>
    <scope>NUCLEOTIDE SEQUENCE</scope>
    <source>
        <strain evidence="3">CCC161011</strain>
    </source>
</reference>
<evidence type="ECO:0000256" key="1">
    <source>
        <dbReference type="SAM" id="MobiDB-lite"/>
    </source>
</evidence>
<dbReference type="SUPFAM" id="SSF81383">
    <property type="entry name" value="F-box domain"/>
    <property type="match status" value="1"/>
</dbReference>
<dbReference type="InterPro" id="IPR036047">
    <property type="entry name" value="F-box-like_dom_sf"/>
</dbReference>
<feature type="region of interest" description="Disordered" evidence="1">
    <location>
        <begin position="212"/>
        <end position="232"/>
    </location>
</feature>
<evidence type="ECO:0000313" key="4">
    <source>
        <dbReference type="Proteomes" id="UP000620124"/>
    </source>
</evidence>
<dbReference type="AlphaFoldDB" id="A0A8H6TYN7"/>
<feature type="domain" description="F-box" evidence="2">
    <location>
        <begin position="11"/>
        <end position="33"/>
    </location>
</feature>
<gene>
    <name evidence="3" type="ORF">MVEN_02627800</name>
</gene>
<evidence type="ECO:0000259" key="2">
    <source>
        <dbReference type="PROSITE" id="PS50181"/>
    </source>
</evidence>
<dbReference type="InterPro" id="IPR001810">
    <property type="entry name" value="F-box_dom"/>
</dbReference>
<protein>
    <submittedName>
        <fullName evidence="3">F-box domain-containing protein</fullName>
    </submittedName>
</protein>
<accession>A0A8H6TYN7</accession>
<sequence length="436" mass="47832">MDASNSSSAAQPGILKLPDEILLKIFGHLDPGDPGIFAISTANKRLHYIALPIYLSGYGVDASASGCEEITLRHMQLVVLDALQTARFIRSVKRMSCTFSRNSVLYHIRNLTSFLSVLERVDEVILDFKDLDFRLRESDGSPVPALETFTSTVTALADVFLAKQGKVLTIEGGSFPPESPQAQKPAEPEHLGSRVTVKRLFSDVGHKIGGAFGRRADSAPPKSAPALAGRDKRAPSGLTAFNLNSTLLLLPPCCTWTLAVLSASSHLTSLSIARIDIPEGSWNDIFHSLDQFLARHPLIRTLHLGPDLPPLEKGHATSTTKDWLPNLIDVSASPTYVRFILADKRAPAVRNVRLLWKLASTAIFQPEEINHTLAPCQARLEHIHLTLVIPLFFSVDLSLAFPQENTKEPRPDSLRGVRAFELRSTDVGRPMLEIVL</sequence>